<dbReference type="HOGENOM" id="CLU_194004_0_0_1"/>
<evidence type="ECO:0000256" key="5">
    <source>
        <dbReference type="ARBA" id="ARBA00022737"/>
    </source>
</evidence>
<dbReference type="Gene3D" id="1.50.40.10">
    <property type="entry name" value="Mitochondrial carrier domain"/>
    <property type="match status" value="1"/>
</dbReference>
<evidence type="ECO:0000256" key="7">
    <source>
        <dbReference type="ARBA" id="ARBA00023136"/>
    </source>
</evidence>
<dbReference type="GO" id="GO:0016020">
    <property type="term" value="C:membrane"/>
    <property type="evidence" value="ECO:0007669"/>
    <property type="project" value="UniProtKB-SubCell"/>
</dbReference>
<dbReference type="EMBL" id="DS471540">
    <property type="protein sequence ID" value="EDO28458.1"/>
    <property type="molecule type" value="Genomic_DNA"/>
</dbReference>
<dbReference type="InParanoid" id="A7T6E8"/>
<dbReference type="GO" id="GO:0055085">
    <property type="term" value="P:transmembrane transport"/>
    <property type="evidence" value="ECO:0007669"/>
    <property type="project" value="InterPro"/>
</dbReference>
<evidence type="ECO:0000256" key="2">
    <source>
        <dbReference type="ARBA" id="ARBA00006375"/>
    </source>
</evidence>
<evidence type="ECO:0000256" key="8">
    <source>
        <dbReference type="PROSITE-ProRule" id="PRU00282"/>
    </source>
</evidence>
<reference evidence="10 11" key="1">
    <citation type="journal article" date="2007" name="Science">
        <title>Sea anemone genome reveals ancestral eumetazoan gene repertoire and genomic organization.</title>
        <authorList>
            <person name="Putnam N.H."/>
            <person name="Srivastava M."/>
            <person name="Hellsten U."/>
            <person name="Dirks B."/>
            <person name="Chapman J."/>
            <person name="Salamov A."/>
            <person name="Terry A."/>
            <person name="Shapiro H."/>
            <person name="Lindquist E."/>
            <person name="Kapitonov V.V."/>
            <person name="Jurka J."/>
            <person name="Genikhovich G."/>
            <person name="Grigoriev I.V."/>
            <person name="Lucas S.M."/>
            <person name="Steele R.E."/>
            <person name="Finnerty J.R."/>
            <person name="Technau U."/>
            <person name="Martindale M.Q."/>
            <person name="Rokhsar D.S."/>
        </authorList>
    </citation>
    <scope>NUCLEOTIDE SEQUENCE [LARGE SCALE GENOMIC DNA]</scope>
    <source>
        <strain evidence="11">CH2 X CH6</strain>
    </source>
</reference>
<dbReference type="Proteomes" id="UP000001593">
    <property type="component" value="Unassembled WGS sequence"/>
</dbReference>
<accession>A7T6E8</accession>
<dbReference type="GO" id="GO:0006862">
    <property type="term" value="P:nucleotide transport"/>
    <property type="evidence" value="ECO:0007669"/>
    <property type="project" value="InterPro"/>
</dbReference>
<keyword evidence="4 8" id="KW-0812">Transmembrane</keyword>
<keyword evidence="6" id="KW-1133">Transmembrane helix</keyword>
<dbReference type="OMA" id="KGLYQVF"/>
<dbReference type="eggNOG" id="KOG0764">
    <property type="taxonomic scope" value="Eukaryota"/>
</dbReference>
<comment type="similarity">
    <text evidence="2 9">Belongs to the mitochondrial carrier (TC 2.A.29) family.</text>
</comment>
<evidence type="ECO:0000256" key="9">
    <source>
        <dbReference type="RuleBase" id="RU000488"/>
    </source>
</evidence>
<evidence type="ECO:0000256" key="1">
    <source>
        <dbReference type="ARBA" id="ARBA00004141"/>
    </source>
</evidence>
<dbReference type="InterPro" id="IPR023395">
    <property type="entry name" value="MCP_dom_sf"/>
</dbReference>
<proteinExistence type="inferred from homology"/>
<dbReference type="STRING" id="45351.A7T6E8"/>
<dbReference type="Pfam" id="PF00153">
    <property type="entry name" value="Mito_carr"/>
    <property type="match status" value="1"/>
</dbReference>
<keyword evidence="3 9" id="KW-0813">Transport</keyword>
<keyword evidence="5" id="KW-0677">Repeat</keyword>
<evidence type="ECO:0000256" key="3">
    <source>
        <dbReference type="ARBA" id="ARBA00022448"/>
    </source>
</evidence>
<dbReference type="PROSITE" id="PS50920">
    <property type="entry name" value="SOLCAR"/>
    <property type="match status" value="1"/>
</dbReference>
<evidence type="ECO:0000313" key="10">
    <source>
        <dbReference type="EMBL" id="EDO28458.1"/>
    </source>
</evidence>
<feature type="non-terminal residue" evidence="10">
    <location>
        <position position="71"/>
    </location>
</feature>
<dbReference type="InterPro" id="IPR044712">
    <property type="entry name" value="SLC25A32-like"/>
</dbReference>
<evidence type="ECO:0000313" key="11">
    <source>
        <dbReference type="Proteomes" id="UP000001593"/>
    </source>
</evidence>
<keyword evidence="11" id="KW-1185">Reference proteome</keyword>
<dbReference type="KEGG" id="nve:5498896"/>
<name>A7T6E8_NEMVE</name>
<gene>
    <name evidence="10" type="ORF">NEMVEDRAFT_v1g147778</name>
</gene>
<evidence type="ECO:0000256" key="4">
    <source>
        <dbReference type="ARBA" id="ARBA00022692"/>
    </source>
</evidence>
<feature type="repeat" description="Solcar" evidence="8">
    <location>
        <begin position="6"/>
        <end position="71"/>
    </location>
</feature>
<keyword evidence="7 8" id="KW-0472">Membrane</keyword>
<dbReference type="SUPFAM" id="SSF103506">
    <property type="entry name" value="Mitochondrial carrier"/>
    <property type="match status" value="1"/>
</dbReference>
<evidence type="ECO:0000256" key="6">
    <source>
        <dbReference type="ARBA" id="ARBA00022989"/>
    </source>
</evidence>
<comment type="subcellular location">
    <subcellularLocation>
        <location evidence="1">Membrane</location>
        <topology evidence="1">Multi-pass membrane protein</topology>
    </subcellularLocation>
</comment>
<organism evidence="10 11">
    <name type="scientific">Nematostella vectensis</name>
    <name type="common">Starlet sea anemone</name>
    <dbReference type="NCBI Taxonomy" id="45351"/>
    <lineage>
        <taxon>Eukaryota</taxon>
        <taxon>Metazoa</taxon>
        <taxon>Cnidaria</taxon>
        <taxon>Anthozoa</taxon>
        <taxon>Hexacorallia</taxon>
        <taxon>Actiniaria</taxon>
        <taxon>Edwardsiidae</taxon>
        <taxon>Nematostella</taxon>
    </lineage>
</organism>
<dbReference type="PANTHER" id="PTHR45683">
    <property type="entry name" value="MITOCHONDRIAL NICOTINAMIDE ADENINE DINUCLEOTIDE TRANSPORTER 1-RELATED-RELATED"/>
    <property type="match status" value="1"/>
</dbReference>
<dbReference type="PhylomeDB" id="A7T6E8"/>
<protein>
    <submittedName>
        <fullName evidence="10">Uncharacterized protein</fullName>
    </submittedName>
</protein>
<sequence>LRHVRYEHLVAGVSGGVSATMVLHPLDLVKIRLQVNDGSGRGPAYKGLIDATRSIIRTDGFKGLYQVFYKI</sequence>
<dbReference type="InterPro" id="IPR018108">
    <property type="entry name" value="MCP_transmembrane"/>
</dbReference>
<dbReference type="AlphaFoldDB" id="A7T6E8"/>